<keyword evidence="10" id="KW-1185">Reference proteome</keyword>
<dbReference type="Pfam" id="PF01428">
    <property type="entry name" value="zf-AN1"/>
    <property type="match status" value="2"/>
</dbReference>
<feature type="domain" description="AN1-type" evidence="7">
    <location>
        <begin position="4"/>
        <end position="52"/>
    </location>
</feature>
<reference evidence="9 10" key="2">
    <citation type="submission" date="2020-06" db="EMBL/GenBank/DDBJ databases">
        <title>Draft genome of Bugula neritina, a colonial animal packing powerful symbionts and potential medicines.</title>
        <authorList>
            <person name="Rayko M."/>
        </authorList>
    </citation>
    <scope>NUCLEOTIDE SEQUENCE [LARGE SCALE GENOMIC DNA]</scope>
    <source>
        <strain evidence="9">Kwan_BN1</strain>
    </source>
</reference>
<dbReference type="Proteomes" id="UP000593567">
    <property type="component" value="Unassembled WGS sequence"/>
</dbReference>
<evidence type="ECO:0000313" key="8">
    <source>
        <dbReference type="EMBL" id="KAF6024600.1"/>
    </source>
</evidence>
<accession>A0A7J7K466</accession>
<keyword evidence="4" id="KW-0862">Zinc</keyword>
<dbReference type="PANTHER" id="PTHR14677:SF20">
    <property type="entry name" value="ZINC FINGER AN1-TYPE CONTAINING 2A-RELATED"/>
    <property type="match status" value="1"/>
</dbReference>
<dbReference type="InterPro" id="IPR000058">
    <property type="entry name" value="Znf_AN1"/>
</dbReference>
<dbReference type="GO" id="GO:0008270">
    <property type="term" value="F:zinc ion binding"/>
    <property type="evidence" value="ECO:0007669"/>
    <property type="project" value="UniProtKB-KW"/>
</dbReference>
<dbReference type="AlphaFoldDB" id="A0A7J7K466"/>
<feature type="compositionally biased region" description="Low complexity" evidence="6">
    <location>
        <begin position="146"/>
        <end position="161"/>
    </location>
</feature>
<keyword evidence="2" id="KW-0677">Repeat</keyword>
<evidence type="ECO:0000256" key="4">
    <source>
        <dbReference type="ARBA" id="ARBA00022833"/>
    </source>
</evidence>
<dbReference type="EMBL" id="VXIV02002555">
    <property type="protein sequence ID" value="KAF6024600.1"/>
    <property type="molecule type" value="Genomic_DNA"/>
</dbReference>
<dbReference type="InterPro" id="IPR057357">
    <property type="entry name" value="Znf-C2H2_ZFAND2A/B"/>
</dbReference>
<evidence type="ECO:0000259" key="7">
    <source>
        <dbReference type="PROSITE" id="PS51039"/>
    </source>
</evidence>
<organism evidence="9 10">
    <name type="scientific">Bugula neritina</name>
    <name type="common">Brown bryozoan</name>
    <name type="synonym">Sertularia neritina</name>
    <dbReference type="NCBI Taxonomy" id="10212"/>
    <lineage>
        <taxon>Eukaryota</taxon>
        <taxon>Metazoa</taxon>
        <taxon>Spiralia</taxon>
        <taxon>Lophotrochozoa</taxon>
        <taxon>Bryozoa</taxon>
        <taxon>Gymnolaemata</taxon>
        <taxon>Cheilostomatida</taxon>
        <taxon>Flustrina</taxon>
        <taxon>Buguloidea</taxon>
        <taxon>Bugulidae</taxon>
        <taxon>Bugula</taxon>
    </lineage>
</organism>
<dbReference type="GO" id="GO:0045047">
    <property type="term" value="P:protein targeting to ER"/>
    <property type="evidence" value="ECO:0007669"/>
    <property type="project" value="TreeGrafter"/>
</dbReference>
<dbReference type="SMART" id="SM00726">
    <property type="entry name" value="UIM"/>
    <property type="match status" value="2"/>
</dbReference>
<dbReference type="InterPro" id="IPR003903">
    <property type="entry name" value="UIM_dom"/>
</dbReference>
<feature type="compositionally biased region" description="Low complexity" evidence="6">
    <location>
        <begin position="252"/>
        <end position="262"/>
    </location>
</feature>
<dbReference type="PROSITE" id="PS51039">
    <property type="entry name" value="ZF_AN1"/>
    <property type="match status" value="2"/>
</dbReference>
<dbReference type="FunFam" id="4.10.1110.10:FF:000003">
    <property type="entry name" value="AN1-type zinc finger protein 2B isoform X1"/>
    <property type="match status" value="1"/>
</dbReference>
<feature type="compositionally biased region" description="Polar residues" evidence="6">
    <location>
        <begin position="162"/>
        <end position="171"/>
    </location>
</feature>
<feature type="region of interest" description="Disordered" evidence="6">
    <location>
        <begin position="210"/>
        <end position="262"/>
    </location>
</feature>
<name>A0A7J7K466_BUGNE</name>
<proteinExistence type="predicted"/>
<evidence type="ECO:0000313" key="10">
    <source>
        <dbReference type="Proteomes" id="UP000593567"/>
    </source>
</evidence>
<sequence>MELPDLGKHCSSTSCKRLDFLPMKCDACSSIFCNDHIHYATHNCSESYKKDKQVPVCPLCDKPIPLKNGELADVKVGAHIDSECQSDPAKERRKVYTNRCSKKGCKVKEMVSIKCNRCHQNYCLKHRHENDHGCAAGSQSNSPMTARSQAAKAAIARNQQNSKGGTIPQQSLLNSIGSSLARERQSRPAVPVGSFQSGLTEEQALQMALQLSSSDGSKGNSSQSQQEKDDLALAQAIAASERDQRRPPNNQSGSSGSNCVIN</sequence>
<feature type="compositionally biased region" description="Low complexity" evidence="6">
    <location>
        <begin position="210"/>
        <end position="225"/>
    </location>
</feature>
<reference evidence="9 10" key="1">
    <citation type="submission" date="2019-09" db="EMBL/GenBank/DDBJ databases">
        <authorList>
            <person name="Raiko M."/>
            <person name="Komissarov A."/>
            <person name="Rhodes A."/>
            <person name="Kliver S."/>
            <person name="Lim-Fong G."/>
            <person name="Kwan J."/>
            <person name="O'Brien S.J."/>
            <person name="Lopez J.V."/>
        </authorList>
    </citation>
    <scope>NUCLEOTIDE SEQUENCE [LARGE SCALE GENOMIC DNA]</scope>
    <source>
        <strain evidence="9">Kwan_BN1</strain>
    </source>
</reference>
<evidence type="ECO:0000256" key="1">
    <source>
        <dbReference type="ARBA" id="ARBA00022723"/>
    </source>
</evidence>
<dbReference type="GO" id="GO:0005783">
    <property type="term" value="C:endoplasmic reticulum"/>
    <property type="evidence" value="ECO:0007669"/>
    <property type="project" value="TreeGrafter"/>
</dbReference>
<comment type="caution">
    <text evidence="9">The sequence shown here is derived from an EMBL/GenBank/DDBJ whole genome shotgun (WGS) entry which is preliminary data.</text>
</comment>
<evidence type="ECO:0000256" key="5">
    <source>
        <dbReference type="PROSITE-ProRule" id="PRU00449"/>
    </source>
</evidence>
<evidence type="ECO:0000256" key="2">
    <source>
        <dbReference type="ARBA" id="ARBA00022737"/>
    </source>
</evidence>
<dbReference type="SMART" id="SM00154">
    <property type="entry name" value="ZnF_AN1"/>
    <property type="match status" value="2"/>
</dbReference>
<feature type="domain" description="AN1-type" evidence="7">
    <location>
        <begin position="94"/>
        <end position="142"/>
    </location>
</feature>
<keyword evidence="3 5" id="KW-0863">Zinc-finger</keyword>
<keyword evidence="1" id="KW-0479">Metal-binding</keyword>
<dbReference type="Gene3D" id="4.10.1110.10">
    <property type="entry name" value="AN1-like Zinc finger"/>
    <property type="match status" value="2"/>
</dbReference>
<dbReference type="InterPro" id="IPR035896">
    <property type="entry name" value="AN1-like_Znf"/>
</dbReference>
<dbReference type="EMBL" id="VXIV02001511">
    <property type="protein sequence ID" value="KAF6032388.1"/>
    <property type="molecule type" value="Genomic_DNA"/>
</dbReference>
<dbReference type="GO" id="GO:0043161">
    <property type="term" value="P:proteasome-mediated ubiquitin-dependent protein catabolic process"/>
    <property type="evidence" value="ECO:0007669"/>
    <property type="project" value="TreeGrafter"/>
</dbReference>
<dbReference type="OrthoDB" id="431929at2759"/>
<gene>
    <name evidence="9" type="ORF">EB796_009311</name>
    <name evidence="8" type="ORF">EB796_017091</name>
</gene>
<dbReference type="SUPFAM" id="SSF118310">
    <property type="entry name" value="AN1-like Zinc finger"/>
    <property type="match status" value="2"/>
</dbReference>
<protein>
    <submittedName>
        <fullName evidence="9">ZFAND2B</fullName>
    </submittedName>
</protein>
<evidence type="ECO:0000313" key="9">
    <source>
        <dbReference type="EMBL" id="KAF6032388.1"/>
    </source>
</evidence>
<dbReference type="PANTHER" id="PTHR14677">
    <property type="entry name" value="ARSENITE INDUCUBLE RNA ASSOCIATED PROTEIN AIP-1-RELATED"/>
    <property type="match status" value="1"/>
</dbReference>
<dbReference type="Pfam" id="PF25403">
    <property type="entry name" value="zf-C2H2_ZFAND2"/>
    <property type="match status" value="1"/>
</dbReference>
<feature type="region of interest" description="Disordered" evidence="6">
    <location>
        <begin position="133"/>
        <end position="171"/>
    </location>
</feature>
<evidence type="ECO:0000256" key="3">
    <source>
        <dbReference type="ARBA" id="ARBA00022771"/>
    </source>
</evidence>
<evidence type="ECO:0000256" key="6">
    <source>
        <dbReference type="SAM" id="MobiDB-lite"/>
    </source>
</evidence>